<reference evidence="1 2" key="1">
    <citation type="submission" date="2018-02" db="EMBL/GenBank/DDBJ databases">
        <title>The genomes of Aspergillus section Nigri reveals drivers in fungal speciation.</title>
        <authorList>
            <consortium name="DOE Joint Genome Institute"/>
            <person name="Vesth T.C."/>
            <person name="Nybo J."/>
            <person name="Theobald S."/>
            <person name="Brandl J."/>
            <person name="Frisvad J.C."/>
            <person name="Nielsen K.F."/>
            <person name="Lyhne E.K."/>
            <person name="Kogle M.E."/>
            <person name="Kuo A."/>
            <person name="Riley R."/>
            <person name="Clum A."/>
            <person name="Nolan M."/>
            <person name="Lipzen A."/>
            <person name="Salamov A."/>
            <person name="Henrissat B."/>
            <person name="Wiebenga A."/>
            <person name="De vries R.P."/>
            <person name="Grigoriev I.V."/>
            <person name="Mortensen U.H."/>
            <person name="Andersen M.R."/>
            <person name="Baker S.E."/>
        </authorList>
    </citation>
    <scope>NUCLEOTIDE SEQUENCE [LARGE SCALE GENOMIC DNA]</scope>
    <source>
        <strain evidence="1 2">CBS 121057</strain>
    </source>
</reference>
<proteinExistence type="predicted"/>
<dbReference type="EMBL" id="KZ826395">
    <property type="protein sequence ID" value="PYI02436.1"/>
    <property type="molecule type" value="Genomic_DNA"/>
</dbReference>
<gene>
    <name evidence="1" type="ORF">BO78DRAFT_223319</name>
</gene>
<organism evidence="1 2">
    <name type="scientific">Aspergillus sclerotiicarbonarius (strain CBS 121057 / IBT 28362)</name>
    <dbReference type="NCBI Taxonomy" id="1448318"/>
    <lineage>
        <taxon>Eukaryota</taxon>
        <taxon>Fungi</taxon>
        <taxon>Dikarya</taxon>
        <taxon>Ascomycota</taxon>
        <taxon>Pezizomycotina</taxon>
        <taxon>Eurotiomycetes</taxon>
        <taxon>Eurotiomycetidae</taxon>
        <taxon>Eurotiales</taxon>
        <taxon>Aspergillaceae</taxon>
        <taxon>Aspergillus</taxon>
        <taxon>Aspergillus subgen. Circumdati</taxon>
    </lineage>
</organism>
<evidence type="ECO:0000313" key="1">
    <source>
        <dbReference type="EMBL" id="PYI02436.1"/>
    </source>
</evidence>
<dbReference type="Proteomes" id="UP000248423">
    <property type="component" value="Unassembled WGS sequence"/>
</dbReference>
<sequence length="131" mass="14751">MLVSSTDYSSESNQKAIHQVDDVRGMLCEIHEWFTKELKGRTMSASPTSLAMPKWQDERALGLTFPVLLEDHERNDTVAICEAACFSPDWLPEPWVQPASQIFRCHCGAAHNNQLSHRSCTLPGHRVLSIC</sequence>
<protein>
    <submittedName>
        <fullName evidence="1">Uncharacterized protein</fullName>
    </submittedName>
</protein>
<keyword evidence="2" id="KW-1185">Reference proteome</keyword>
<dbReference type="OrthoDB" id="5404564at2759"/>
<name>A0A319DXC1_ASPSB</name>
<dbReference type="VEuPathDB" id="FungiDB:BO78DRAFT_223319"/>
<accession>A0A319DXC1</accession>
<evidence type="ECO:0000313" key="2">
    <source>
        <dbReference type="Proteomes" id="UP000248423"/>
    </source>
</evidence>
<dbReference type="STRING" id="1448318.A0A319DXC1"/>
<dbReference type="AlphaFoldDB" id="A0A319DXC1"/>